<protein>
    <submittedName>
        <fullName evidence="2">Uncharacterized protein</fullName>
    </submittedName>
</protein>
<organism evidence="2">
    <name type="scientific">Amphimedon queenslandica</name>
    <name type="common">Sponge</name>
    <dbReference type="NCBI Taxonomy" id="400682"/>
    <lineage>
        <taxon>Eukaryota</taxon>
        <taxon>Metazoa</taxon>
        <taxon>Porifera</taxon>
        <taxon>Demospongiae</taxon>
        <taxon>Heteroscleromorpha</taxon>
        <taxon>Haplosclerida</taxon>
        <taxon>Niphatidae</taxon>
        <taxon>Amphimedon</taxon>
    </lineage>
</organism>
<evidence type="ECO:0000256" key="1">
    <source>
        <dbReference type="SAM" id="Coils"/>
    </source>
</evidence>
<dbReference type="FunCoup" id="A0A1X7UI82">
    <property type="interactions" value="59"/>
</dbReference>
<keyword evidence="1" id="KW-0175">Coiled coil</keyword>
<dbReference type="STRING" id="400682.A0A1X7UI82"/>
<evidence type="ECO:0000313" key="2">
    <source>
        <dbReference type="EnsemblMetazoa" id="Aqu2.1.27380_001"/>
    </source>
</evidence>
<dbReference type="InParanoid" id="A0A1X7UI82"/>
<feature type="coiled-coil region" evidence="1">
    <location>
        <begin position="35"/>
        <end position="172"/>
    </location>
</feature>
<accession>A0A1X7UI82</accession>
<sequence>MPRSLTFPTMNDVMNNGNLYIFYKFRMNHRGSGHYEQLKSQLEKQEEEIAIYKLQIKEQQADKEQLQKNYDTDMKRLLAVTKKQDDIESNLRRELKELQHAIETQKRVELDQLTHLNNKLKDEYDKIGKELSEHEEVVAKQKEITEALKIANKKLTEDIMKKETDILNMESQFALHSLQKLKNNLITNMVEKDDTIAALQQDVKDKNLKLIEAKTQLEAKQKMIHELVGNWKAEEAQCAVYKKDFDEEHDDRLKVLGQCEDLKQKLIEEKMKYRELQQKYGISRTIEKKPSIEHRLSTSMTDEYDKSRRASMEQVLKERAGLEKKNIELEQAKTEMEGRIDTLYAQMTQSQEKHKTEVSELSEKLNNEMKSNEQLANELRRMRKQHEKQIDDMRNANKVLMEKVLALERKGQDDESHHSNRISIDTSLINMEPQLTAEEMTALFRNGPAQQTHVEQEMMAEN</sequence>
<dbReference type="EnsemblMetazoa" id="Aqu2.1.27380_001">
    <property type="protein sequence ID" value="Aqu2.1.27380_001"/>
    <property type="gene ID" value="Aqu2.1.27380"/>
</dbReference>
<dbReference type="AlphaFoldDB" id="A0A1X7UI82"/>
<dbReference type="OMA" id="INEAEVW"/>
<dbReference type="OrthoDB" id="6066489at2759"/>
<reference evidence="2" key="1">
    <citation type="submission" date="2017-05" db="UniProtKB">
        <authorList>
            <consortium name="EnsemblMetazoa"/>
        </authorList>
    </citation>
    <scope>IDENTIFICATION</scope>
</reference>
<proteinExistence type="predicted"/>
<dbReference type="Gene3D" id="1.20.5.990">
    <property type="entry name" value="Nemo cc2-lz domain - 1d5 darpin complex"/>
    <property type="match status" value="1"/>
</dbReference>
<feature type="coiled-coil region" evidence="1">
    <location>
        <begin position="312"/>
        <end position="410"/>
    </location>
</feature>
<name>A0A1X7UI82_AMPQE</name>